<organism evidence="1 2">
    <name type="scientific">Trichophyton rubrum (strain ATCC MYA-4607 / CBS 118892)</name>
    <name type="common">Athlete's foot fungus</name>
    <dbReference type="NCBI Taxonomy" id="559305"/>
    <lineage>
        <taxon>Eukaryota</taxon>
        <taxon>Fungi</taxon>
        <taxon>Dikarya</taxon>
        <taxon>Ascomycota</taxon>
        <taxon>Pezizomycotina</taxon>
        <taxon>Eurotiomycetes</taxon>
        <taxon>Eurotiomycetidae</taxon>
        <taxon>Onygenales</taxon>
        <taxon>Arthrodermataceae</taxon>
        <taxon>Trichophyton</taxon>
    </lineage>
</organism>
<accession>F2SNL4</accession>
<dbReference type="RefSeq" id="XP_003235470.2">
    <property type="nucleotide sequence ID" value="XM_003235422.2"/>
</dbReference>
<protein>
    <submittedName>
        <fullName evidence="1">Uncharacterized protein</fullName>
    </submittedName>
</protein>
<keyword evidence="2" id="KW-1185">Reference proteome</keyword>
<dbReference type="AlphaFoldDB" id="F2SNL4"/>
<evidence type="ECO:0000313" key="1">
    <source>
        <dbReference type="EMBL" id="EGD88275.2"/>
    </source>
</evidence>
<dbReference type="GeneID" id="10376113"/>
<gene>
    <name evidence="1" type="ORF">TERG_04522</name>
</gene>
<dbReference type="VEuPathDB" id="FungiDB:TERG_04522"/>
<reference evidence="2" key="1">
    <citation type="journal article" date="2012" name="MBio">
        <title>Comparative genome analysis of Trichophyton rubrum and related dermatophytes reveals candidate genes involved in infection.</title>
        <authorList>
            <person name="Martinez D.A."/>
            <person name="Oliver B.G."/>
            <person name="Graeser Y."/>
            <person name="Goldberg J.M."/>
            <person name="Li W."/>
            <person name="Martinez-Rossi N.M."/>
            <person name="Monod M."/>
            <person name="Shelest E."/>
            <person name="Barton R.C."/>
            <person name="Birch E."/>
            <person name="Brakhage A.A."/>
            <person name="Chen Z."/>
            <person name="Gurr S.J."/>
            <person name="Heiman D."/>
            <person name="Heitman J."/>
            <person name="Kosti I."/>
            <person name="Rossi A."/>
            <person name="Saif S."/>
            <person name="Samalova M."/>
            <person name="Saunders C.W."/>
            <person name="Shea T."/>
            <person name="Summerbell R.C."/>
            <person name="Xu J."/>
            <person name="Young S."/>
            <person name="Zeng Q."/>
            <person name="Birren B.W."/>
            <person name="Cuomo C.A."/>
            <person name="White T.C."/>
        </authorList>
    </citation>
    <scope>NUCLEOTIDE SEQUENCE [LARGE SCALE GENOMIC DNA]</scope>
    <source>
        <strain evidence="2">ATCC MYA-4607 / CBS 118892</strain>
    </source>
</reference>
<dbReference type="Proteomes" id="UP000008864">
    <property type="component" value="Unassembled WGS sequence"/>
</dbReference>
<proteinExistence type="predicted"/>
<name>F2SNL4_TRIRC</name>
<dbReference type="EMBL" id="GG700651">
    <property type="protein sequence ID" value="EGD88275.2"/>
    <property type="molecule type" value="Genomic_DNA"/>
</dbReference>
<dbReference type="InParanoid" id="F2SNL4"/>
<dbReference type="HOGENOM" id="CLU_154061_0_0_1"/>
<evidence type="ECO:0000313" key="2">
    <source>
        <dbReference type="Proteomes" id="UP000008864"/>
    </source>
</evidence>
<sequence>MGRWSDRGAGSALPQGASPAFKYLQRFRLSSPHNSFGVANCRSPEPTSMAYRHLSIYGIKFLELEVINHGGGPAHCQVKLLTSRICRDNFMASG</sequence>